<organism evidence="1 2">
    <name type="scientific">Candidatus Komeilibacteria bacterium CG11_big_fil_rev_8_21_14_0_20_36_20</name>
    <dbReference type="NCBI Taxonomy" id="1974477"/>
    <lineage>
        <taxon>Bacteria</taxon>
        <taxon>Candidatus Komeiliibacteriota</taxon>
    </lineage>
</organism>
<comment type="caution">
    <text evidence="1">The sequence shown here is derived from an EMBL/GenBank/DDBJ whole genome shotgun (WGS) entry which is preliminary data.</text>
</comment>
<name>A0A2H0NCM7_9BACT</name>
<dbReference type="Proteomes" id="UP000230564">
    <property type="component" value="Unassembled WGS sequence"/>
</dbReference>
<evidence type="ECO:0000313" key="1">
    <source>
        <dbReference type="EMBL" id="PIR06648.1"/>
    </source>
</evidence>
<sequence>MIKKAYQPIVDLLNSNKDAKVSDVIDQVVELVSAKSSRGEVGGNFIKDNDGNTIAIKCYYFKRWMPLVGESAVEFGTKVRTATGFNSMCKEGVSHWTKQQREAKNANAELLNKVANGDIAPENILAEQAKIEETRKSIVDTDLGFASAEEINTYLENEGLTFTPATA</sequence>
<dbReference type="EMBL" id="PCWQ01000011">
    <property type="protein sequence ID" value="PIR06648.1"/>
    <property type="molecule type" value="Genomic_DNA"/>
</dbReference>
<reference evidence="1 2" key="1">
    <citation type="submission" date="2017-09" db="EMBL/GenBank/DDBJ databases">
        <title>Depth-based differentiation of microbial function through sediment-hosted aquifers and enrichment of novel symbionts in the deep terrestrial subsurface.</title>
        <authorList>
            <person name="Probst A.J."/>
            <person name="Ladd B."/>
            <person name="Jarett J.K."/>
            <person name="Geller-Mcgrath D.E."/>
            <person name="Sieber C.M."/>
            <person name="Emerson J.B."/>
            <person name="Anantharaman K."/>
            <person name="Thomas B.C."/>
            <person name="Malmstrom R."/>
            <person name="Stieglmeier M."/>
            <person name="Klingl A."/>
            <person name="Woyke T."/>
            <person name="Ryan C.M."/>
            <person name="Banfield J.F."/>
        </authorList>
    </citation>
    <scope>NUCLEOTIDE SEQUENCE [LARGE SCALE GENOMIC DNA]</scope>
    <source>
        <strain evidence="1">CG11_big_fil_rev_8_21_14_0_20_36_20</strain>
    </source>
</reference>
<dbReference type="AlphaFoldDB" id="A0A2H0NCM7"/>
<evidence type="ECO:0000313" key="2">
    <source>
        <dbReference type="Proteomes" id="UP000230564"/>
    </source>
</evidence>
<proteinExistence type="predicted"/>
<accession>A0A2H0NCM7</accession>
<protein>
    <submittedName>
        <fullName evidence="1">Uncharacterized protein</fullName>
    </submittedName>
</protein>
<gene>
    <name evidence="1" type="ORF">COV55_02740</name>
</gene>